<feature type="transmembrane region" description="Helical" evidence="6">
    <location>
        <begin position="269"/>
        <end position="287"/>
    </location>
</feature>
<protein>
    <recommendedName>
        <fullName evidence="6">Bestrophin homolog</fullName>
    </recommendedName>
</protein>
<sequence>SKTKKYSFRKFLTSKLLKNILFKIHQHSHIKMTVSYQAQVATSNFNCFLKLLARWRGSIYKIIWRDLAVFLVLYYALGITYRFLMGPEQQRLFELLVHYCHSSSTLIPLSFVLGFYIAVVMNRWWTQYITVPWPDPLAVYVSTLFVGQDERGRIMRRTVMRYVCLCLTMIFTMVAPSVKKRFPTMDSLVDAGLLTDNEKDVLIAMDEKSPKHRKHWVPLVWAASIVSRARKEGRIRDDVALKTIFDQLDAFRNKCAVILHFDSVPIPLVYTQVVTLAVYSYFLAALIGQQWMPREADPDGHYDWVDYYFPIFTTLQFFFYMGWLKVAESLMNPFGEDDDDFEVNWMIDRNLQVSYFIVDEMHHEHPELVKDQYWDEVLPGGLPYPEDYHKVTTDFTDAGNSDGAAHFVWKRRDNMATNSSMHSSVSRINAVLKRLISKEDTQTNLSRLRLSTSSVSLGEHIPHSTSDYERHLATNKYSGAARLSRLTDVGDEVDSKSLLLPPEHSQTSAAESLTYEDEYADGREKDDFDLLREERERQRQERQRQRIMQNVYTATSATADLLPALIASGLNLAAPPPIPIPAQMLQPKSSDQRSATTSAKSSSSSGAGSKARVNGTAEQKKKRDEPDKQEK</sequence>
<comment type="similarity">
    <text evidence="5 6">Belongs to the anion channel-forming bestrophin (TC 1.A.46) family. Calcium-sensitive chloride channel subfamily.</text>
</comment>
<keyword evidence="6" id="KW-0813">Transport</keyword>
<feature type="transmembrane region" description="Helical" evidence="6">
    <location>
        <begin position="62"/>
        <end position="84"/>
    </location>
</feature>
<dbReference type="GO" id="GO:0005886">
    <property type="term" value="C:plasma membrane"/>
    <property type="evidence" value="ECO:0007669"/>
    <property type="project" value="UniProtKB-SubCell"/>
</dbReference>
<feature type="compositionally biased region" description="Low complexity" evidence="7">
    <location>
        <begin position="594"/>
        <end position="611"/>
    </location>
</feature>
<dbReference type="OrthoDB" id="201595at2759"/>
<evidence type="ECO:0000256" key="5">
    <source>
        <dbReference type="ARBA" id="ARBA00034769"/>
    </source>
</evidence>
<comment type="subcellular location">
    <subcellularLocation>
        <location evidence="6">Cell membrane</location>
        <topology evidence="6">Multi-pass membrane protein</topology>
    </subcellularLocation>
    <subcellularLocation>
        <location evidence="1">Membrane</location>
    </subcellularLocation>
</comment>
<feature type="compositionally biased region" description="Basic and acidic residues" evidence="7">
    <location>
        <begin position="618"/>
        <end position="631"/>
    </location>
</feature>
<dbReference type="InterPro" id="IPR000615">
    <property type="entry name" value="Bestrophin"/>
</dbReference>
<evidence type="ECO:0000256" key="1">
    <source>
        <dbReference type="ARBA" id="ARBA00004370"/>
    </source>
</evidence>
<dbReference type="Pfam" id="PF01062">
    <property type="entry name" value="Bestrophin"/>
    <property type="match status" value="1"/>
</dbReference>
<dbReference type="GO" id="GO:0005254">
    <property type="term" value="F:chloride channel activity"/>
    <property type="evidence" value="ECO:0007669"/>
    <property type="project" value="UniProtKB-KW"/>
</dbReference>
<keyword evidence="3 6" id="KW-1133">Transmembrane helix</keyword>
<evidence type="ECO:0000256" key="4">
    <source>
        <dbReference type="ARBA" id="ARBA00023136"/>
    </source>
</evidence>
<evidence type="ECO:0000313" key="8">
    <source>
        <dbReference type="EMBL" id="JAI31207.1"/>
    </source>
</evidence>
<keyword evidence="4 6" id="KW-0472">Membrane</keyword>
<keyword evidence="2 6" id="KW-0812">Transmembrane</keyword>
<dbReference type="InterPro" id="IPR021134">
    <property type="entry name" value="Bestrophin-like"/>
</dbReference>
<reference evidence="8" key="1">
    <citation type="submission" date="2015-06" db="EMBL/GenBank/DDBJ databases">
        <authorList>
            <person name="Hoefler B.C."/>
            <person name="Straight P.D."/>
        </authorList>
    </citation>
    <scope>NUCLEOTIDE SEQUENCE</scope>
</reference>
<feature type="compositionally biased region" description="Basic and acidic residues" evidence="7">
    <location>
        <begin position="520"/>
        <end position="529"/>
    </location>
</feature>
<dbReference type="PANTHER" id="PTHR10736:SF65">
    <property type="entry name" value="BESTROPHIN 1, ISOFORM C-RELATED"/>
    <property type="match status" value="1"/>
</dbReference>
<dbReference type="AlphaFoldDB" id="A0A0K8UX17"/>
<keyword evidence="6" id="KW-0869">Chloride channel</keyword>
<feature type="transmembrane region" description="Helical" evidence="6">
    <location>
        <begin position="96"/>
        <end position="119"/>
    </location>
</feature>
<evidence type="ECO:0000256" key="2">
    <source>
        <dbReference type="ARBA" id="ARBA00022692"/>
    </source>
</evidence>
<evidence type="ECO:0000256" key="6">
    <source>
        <dbReference type="RuleBase" id="RU363126"/>
    </source>
</evidence>
<name>A0A0K8UX17_BACLA</name>
<dbReference type="GO" id="GO:0034707">
    <property type="term" value="C:chloride channel complex"/>
    <property type="evidence" value="ECO:0007669"/>
    <property type="project" value="UniProtKB-KW"/>
</dbReference>
<keyword evidence="6" id="KW-0406">Ion transport</keyword>
<evidence type="ECO:0000256" key="3">
    <source>
        <dbReference type="ARBA" id="ARBA00022989"/>
    </source>
</evidence>
<dbReference type="EMBL" id="GDHF01021107">
    <property type="protein sequence ID" value="JAI31207.1"/>
    <property type="molecule type" value="Transcribed_RNA"/>
</dbReference>
<keyword evidence="6" id="KW-0407">Ion channel</keyword>
<proteinExistence type="inferred from homology"/>
<comment type="function">
    <text evidence="6">Forms chloride channels.</text>
</comment>
<feature type="non-terminal residue" evidence="8">
    <location>
        <position position="1"/>
    </location>
</feature>
<evidence type="ECO:0000256" key="7">
    <source>
        <dbReference type="SAM" id="MobiDB-lite"/>
    </source>
</evidence>
<feature type="transmembrane region" description="Helical" evidence="6">
    <location>
        <begin position="307"/>
        <end position="324"/>
    </location>
</feature>
<keyword evidence="6" id="KW-0868">Chloride</keyword>
<feature type="region of interest" description="Disordered" evidence="7">
    <location>
        <begin position="495"/>
        <end position="529"/>
    </location>
</feature>
<organism evidence="8">
    <name type="scientific">Bactrocera latifrons</name>
    <name type="common">Malaysian fruit fly</name>
    <name type="synonym">Chaetodacus latifrons</name>
    <dbReference type="NCBI Taxonomy" id="174628"/>
    <lineage>
        <taxon>Eukaryota</taxon>
        <taxon>Metazoa</taxon>
        <taxon>Ecdysozoa</taxon>
        <taxon>Arthropoda</taxon>
        <taxon>Hexapoda</taxon>
        <taxon>Insecta</taxon>
        <taxon>Pterygota</taxon>
        <taxon>Neoptera</taxon>
        <taxon>Endopterygota</taxon>
        <taxon>Diptera</taxon>
        <taxon>Brachycera</taxon>
        <taxon>Muscomorpha</taxon>
        <taxon>Tephritoidea</taxon>
        <taxon>Tephritidae</taxon>
        <taxon>Bactrocera</taxon>
        <taxon>Bactrocera</taxon>
    </lineage>
</organism>
<feature type="region of interest" description="Disordered" evidence="7">
    <location>
        <begin position="579"/>
        <end position="631"/>
    </location>
</feature>
<keyword evidence="6" id="KW-1003">Cell membrane</keyword>
<accession>A0A0K8UX17</accession>
<gene>
    <name evidence="8" type="primary">Best2_2</name>
    <name evidence="8" type="ORF">c0_g1_i1</name>
</gene>
<dbReference type="PANTHER" id="PTHR10736">
    <property type="entry name" value="BESTROPHIN"/>
    <property type="match status" value="1"/>
</dbReference>
<feature type="transmembrane region" description="Helical" evidence="6">
    <location>
        <begin position="159"/>
        <end position="178"/>
    </location>
</feature>